<dbReference type="InterPro" id="IPR028322">
    <property type="entry name" value="PNRC-like_rgn"/>
</dbReference>
<evidence type="ECO:0000313" key="5">
    <source>
        <dbReference type="Proteomes" id="UP000095023"/>
    </source>
</evidence>
<dbReference type="GO" id="GO:0000184">
    <property type="term" value="P:nuclear-transcribed mRNA catabolic process, nonsense-mediated decay"/>
    <property type="evidence" value="ECO:0007669"/>
    <property type="project" value="UniProtKB-KW"/>
</dbReference>
<feature type="compositionally biased region" description="Low complexity" evidence="3">
    <location>
        <begin position="130"/>
        <end position="145"/>
    </location>
</feature>
<evidence type="ECO:0000256" key="2">
    <source>
        <dbReference type="ARBA" id="ARBA00061292"/>
    </source>
</evidence>
<proteinExistence type="inferred from homology"/>
<gene>
    <name evidence="4" type="ORF">CANCADRAFT_173</name>
</gene>
<evidence type="ECO:0000313" key="4">
    <source>
        <dbReference type="EMBL" id="ODV91607.1"/>
    </source>
</evidence>
<dbReference type="Proteomes" id="UP000095023">
    <property type="component" value="Unassembled WGS sequence"/>
</dbReference>
<name>A0A1E4TIR3_9ASCO</name>
<organism evidence="4 5">
    <name type="scientific">Tortispora caseinolytica NRRL Y-17796</name>
    <dbReference type="NCBI Taxonomy" id="767744"/>
    <lineage>
        <taxon>Eukaryota</taxon>
        <taxon>Fungi</taxon>
        <taxon>Dikarya</taxon>
        <taxon>Ascomycota</taxon>
        <taxon>Saccharomycotina</taxon>
        <taxon>Trigonopsidomycetes</taxon>
        <taxon>Trigonopsidales</taxon>
        <taxon>Trigonopsidaceae</taxon>
        <taxon>Tortispora</taxon>
    </lineage>
</organism>
<keyword evidence="1" id="KW-0866">Nonsense-mediated mRNA decay</keyword>
<feature type="region of interest" description="Disordered" evidence="3">
    <location>
        <begin position="223"/>
        <end position="251"/>
    </location>
</feature>
<dbReference type="AlphaFoldDB" id="A0A1E4TIR3"/>
<feature type="compositionally biased region" description="Polar residues" evidence="3">
    <location>
        <begin position="79"/>
        <end position="94"/>
    </location>
</feature>
<evidence type="ECO:0000256" key="1">
    <source>
        <dbReference type="ARBA" id="ARBA00023161"/>
    </source>
</evidence>
<feature type="compositionally biased region" description="Low complexity" evidence="3">
    <location>
        <begin position="103"/>
        <end position="113"/>
    </location>
</feature>
<dbReference type="Pfam" id="PF15365">
    <property type="entry name" value="PNRC"/>
    <property type="match status" value="1"/>
</dbReference>
<dbReference type="EMBL" id="KV453841">
    <property type="protein sequence ID" value="ODV91607.1"/>
    <property type="molecule type" value="Genomic_DNA"/>
</dbReference>
<accession>A0A1E4TIR3</accession>
<evidence type="ECO:0000256" key="3">
    <source>
        <dbReference type="SAM" id="MobiDB-lite"/>
    </source>
</evidence>
<comment type="similarity">
    <text evidence="2">Belongs to the EDC family.</text>
</comment>
<feature type="compositionally biased region" description="Polar residues" evidence="3">
    <location>
        <begin position="60"/>
        <end position="70"/>
    </location>
</feature>
<keyword evidence="5" id="KW-1185">Reference proteome</keyword>
<feature type="compositionally biased region" description="Low complexity" evidence="3">
    <location>
        <begin position="40"/>
        <end position="55"/>
    </location>
</feature>
<feature type="compositionally biased region" description="Basic and acidic residues" evidence="3">
    <location>
        <begin position="1"/>
        <end position="10"/>
    </location>
</feature>
<feature type="region of interest" description="Disordered" evidence="3">
    <location>
        <begin position="1"/>
        <end position="145"/>
    </location>
</feature>
<reference evidence="5" key="1">
    <citation type="submission" date="2016-02" db="EMBL/GenBank/DDBJ databases">
        <title>Comparative genomics of biotechnologically important yeasts.</title>
        <authorList>
            <consortium name="DOE Joint Genome Institute"/>
            <person name="Riley R."/>
            <person name="Haridas S."/>
            <person name="Wolfe K.H."/>
            <person name="Lopes M.R."/>
            <person name="Hittinger C.T."/>
            <person name="Goker M."/>
            <person name="Salamov A."/>
            <person name="Wisecaver J."/>
            <person name="Long T.M."/>
            <person name="Aerts A.L."/>
            <person name="Barry K."/>
            <person name="Choi C."/>
            <person name="Clum A."/>
            <person name="Coughlan A.Y."/>
            <person name="Deshpande S."/>
            <person name="Douglass A.P."/>
            <person name="Hanson S.J."/>
            <person name="Klenk H.-P."/>
            <person name="Labutti K."/>
            <person name="Lapidus A."/>
            <person name="Lindquist E."/>
            <person name="Lipzen A."/>
            <person name="Meier-Kolthoff J.P."/>
            <person name="Ohm R.A."/>
            <person name="Otillar R.P."/>
            <person name="Pangilinan J."/>
            <person name="Peng Y."/>
            <person name="Rokas A."/>
            <person name="Rosa C.A."/>
            <person name="Scheuner C."/>
            <person name="Sibirny A.A."/>
            <person name="Slot J.C."/>
            <person name="Stielow J.B."/>
            <person name="Sun H."/>
            <person name="Kurtzman C.P."/>
            <person name="Blackwell M."/>
            <person name="Jeffries T.W."/>
            <person name="Grigoriev I.V."/>
        </authorList>
    </citation>
    <scope>NUCLEOTIDE SEQUENCE [LARGE SCALE GENOMIC DNA]</scope>
    <source>
        <strain evidence="5">NRRL Y-17796</strain>
    </source>
</reference>
<protein>
    <submittedName>
        <fullName evidence="4">Uncharacterized protein</fullName>
    </submittedName>
</protein>
<sequence length="263" mass="29216">MTRKSADKRHNNQPKKGKQPDAAANPVSTPKKTVKKSSDPKYAGGSYSASPAASALPKPTFSSTPSNISPQPSPAPLNQRESNSSAFVNRSALHSQAILESLQRPSRPSPSQQMTNTQYNRDTPTHAHIPSPQYQTTSYPQQTTHTQYASSVPLQMHNAQYVQSPIYWQSPEYAQHSHYSRSPQYEHQPQYSQSPQYHQGLEYQHSPQYVDNTPLQSSYMNTPPHQVEAPGRHLQTSPVPKPAVHAASSSANLQSKIKQFIHT</sequence>